<feature type="region of interest" description="Disordered" evidence="1">
    <location>
        <begin position="1"/>
        <end position="69"/>
    </location>
</feature>
<feature type="region of interest" description="Disordered" evidence="1">
    <location>
        <begin position="140"/>
        <end position="209"/>
    </location>
</feature>
<feature type="compositionally biased region" description="Basic and acidic residues" evidence="1">
    <location>
        <begin position="181"/>
        <end position="190"/>
    </location>
</feature>
<keyword evidence="3" id="KW-1185">Reference proteome</keyword>
<reference evidence="2 3" key="1">
    <citation type="journal article" date="2011" name="J. Gen. Appl. Microbiol.">
        <title>Draft genome sequencing of the enigmatic basidiomycete Mixia osmundae.</title>
        <authorList>
            <person name="Nishida H."/>
            <person name="Nagatsuka Y."/>
            <person name="Sugiyama J."/>
        </authorList>
    </citation>
    <scope>NUCLEOTIDE SEQUENCE [LARGE SCALE GENOMIC DNA]</scope>
    <source>
        <strain evidence="3">CBS 9802 / IAM 14324 / JCM 22182 / KY 12970</strain>
    </source>
</reference>
<dbReference type="EMBL" id="BABT02000025">
    <property type="protein sequence ID" value="GAA93883.1"/>
    <property type="molecule type" value="Genomic_DNA"/>
</dbReference>
<organism evidence="2 3">
    <name type="scientific">Mixia osmundae (strain CBS 9802 / IAM 14324 / JCM 22182 / KY 12970)</name>
    <dbReference type="NCBI Taxonomy" id="764103"/>
    <lineage>
        <taxon>Eukaryota</taxon>
        <taxon>Fungi</taxon>
        <taxon>Dikarya</taxon>
        <taxon>Basidiomycota</taxon>
        <taxon>Pucciniomycotina</taxon>
        <taxon>Mixiomycetes</taxon>
        <taxon>Mixiales</taxon>
        <taxon>Mixiaceae</taxon>
        <taxon>Mixia</taxon>
    </lineage>
</organism>
<evidence type="ECO:0000256" key="1">
    <source>
        <dbReference type="SAM" id="MobiDB-lite"/>
    </source>
</evidence>
<proteinExistence type="predicted"/>
<dbReference type="InParanoid" id="G7DTN6"/>
<dbReference type="AlphaFoldDB" id="G7DTN6"/>
<name>G7DTN6_MIXOS</name>
<sequence>MGRRRGRTAAQAKTKQKTQQSAGAESEWLPKAYRADPTEPEVMPSAGSYFDKYDMSNEPRQVPLRCGRDRQDYRGERGKIYVCHQKVDVDSETEVDDDGSSSSYAYREEALAMPNESVDELDAGGYECVIGSVKAMSGAKSRHDAEVYSAEEARRDGKGQRETCTRGRQQDRAKAFARRYPGLDDSRFAELADEPAMSETDSEEGYEEGEAGLWEVEAKAQHDISPGMYEQRRERKPE</sequence>
<feature type="region of interest" description="Disordered" evidence="1">
    <location>
        <begin position="219"/>
        <end position="238"/>
    </location>
</feature>
<dbReference type="RefSeq" id="XP_014571361.1">
    <property type="nucleotide sequence ID" value="XM_014715875.1"/>
</dbReference>
<reference evidence="2 3" key="2">
    <citation type="journal article" date="2012" name="Open Biol.">
        <title>Characteristics of nucleosomes and linker DNA regions on the genome of the basidiomycete Mixia osmundae revealed by mono- and dinucleosome mapping.</title>
        <authorList>
            <person name="Nishida H."/>
            <person name="Kondo S."/>
            <person name="Matsumoto T."/>
            <person name="Suzuki Y."/>
            <person name="Yoshikawa H."/>
            <person name="Taylor T.D."/>
            <person name="Sugiyama J."/>
        </authorList>
    </citation>
    <scope>NUCLEOTIDE SEQUENCE [LARGE SCALE GENOMIC DNA]</scope>
    <source>
        <strain evidence="3">CBS 9802 / IAM 14324 / JCM 22182 / KY 12970</strain>
    </source>
</reference>
<dbReference type="HOGENOM" id="CLU_1166083_0_0_1"/>
<gene>
    <name evidence="2" type="primary">Mo00529</name>
    <name evidence="2" type="ORF">E5Q_00529</name>
</gene>
<evidence type="ECO:0000313" key="2">
    <source>
        <dbReference type="EMBL" id="GAA93883.1"/>
    </source>
</evidence>
<feature type="compositionally biased region" description="Low complexity" evidence="1">
    <location>
        <begin position="8"/>
        <end position="20"/>
    </location>
</feature>
<feature type="compositionally biased region" description="Basic and acidic residues" evidence="1">
    <location>
        <begin position="141"/>
        <end position="174"/>
    </location>
</feature>
<comment type="caution">
    <text evidence="2">The sequence shown here is derived from an EMBL/GenBank/DDBJ whole genome shotgun (WGS) entry which is preliminary data.</text>
</comment>
<dbReference type="Proteomes" id="UP000009131">
    <property type="component" value="Unassembled WGS sequence"/>
</dbReference>
<accession>G7DTN6</accession>
<feature type="compositionally biased region" description="Acidic residues" evidence="1">
    <location>
        <begin position="200"/>
        <end position="209"/>
    </location>
</feature>
<evidence type="ECO:0000313" key="3">
    <source>
        <dbReference type="Proteomes" id="UP000009131"/>
    </source>
</evidence>
<protein>
    <submittedName>
        <fullName evidence="2">Uncharacterized protein</fullName>
    </submittedName>
</protein>